<accession>A0A7S3NEY7</accession>
<gene>
    <name evidence="2" type="ORF">ALAG00032_LOCUS3687</name>
</gene>
<dbReference type="Gene3D" id="3.40.50.1240">
    <property type="entry name" value="Phosphoglycerate mutase-like"/>
    <property type="match status" value="1"/>
</dbReference>
<organism evidence="2">
    <name type="scientific">Aureoumbra lagunensis</name>
    <dbReference type="NCBI Taxonomy" id="44058"/>
    <lineage>
        <taxon>Eukaryota</taxon>
        <taxon>Sar</taxon>
        <taxon>Stramenopiles</taxon>
        <taxon>Ochrophyta</taxon>
        <taxon>Pelagophyceae</taxon>
        <taxon>Pelagomonadales</taxon>
        <taxon>Aureoumbra</taxon>
    </lineage>
</organism>
<dbReference type="PANTHER" id="PTHR48100">
    <property type="entry name" value="BROAD-SPECIFICITY PHOSPHATASE YOR283W-RELATED"/>
    <property type="match status" value="1"/>
</dbReference>
<dbReference type="EMBL" id="HBIJ01005229">
    <property type="protein sequence ID" value="CAE0362946.1"/>
    <property type="molecule type" value="Transcribed_RNA"/>
</dbReference>
<proteinExistence type="predicted"/>
<evidence type="ECO:0008006" key="3">
    <source>
        <dbReference type="Google" id="ProtNLM"/>
    </source>
</evidence>
<dbReference type="GO" id="GO:0005737">
    <property type="term" value="C:cytoplasm"/>
    <property type="evidence" value="ECO:0007669"/>
    <property type="project" value="TreeGrafter"/>
</dbReference>
<dbReference type="InterPro" id="IPR029033">
    <property type="entry name" value="His_PPase_superfam"/>
</dbReference>
<dbReference type="AlphaFoldDB" id="A0A7S3NEY7"/>
<name>A0A7S3NEY7_9STRA</name>
<feature type="signal peptide" evidence="1">
    <location>
        <begin position="1"/>
        <end position="15"/>
    </location>
</feature>
<dbReference type="CDD" id="cd07040">
    <property type="entry name" value="HP"/>
    <property type="match status" value="1"/>
</dbReference>
<protein>
    <recommendedName>
        <fullName evidence="3">Phosphoglycerate mutase</fullName>
    </recommendedName>
</protein>
<evidence type="ECO:0000313" key="2">
    <source>
        <dbReference type="EMBL" id="CAE0362946.1"/>
    </source>
</evidence>
<feature type="chain" id="PRO_5031092934" description="Phosphoglycerate mutase" evidence="1">
    <location>
        <begin position="16"/>
        <end position="287"/>
    </location>
</feature>
<dbReference type="PANTHER" id="PTHR48100:SF1">
    <property type="entry name" value="HISTIDINE PHOSPHATASE FAMILY PROTEIN-RELATED"/>
    <property type="match status" value="1"/>
</dbReference>
<dbReference type="Pfam" id="PF00300">
    <property type="entry name" value="His_Phos_1"/>
    <property type="match status" value="1"/>
</dbReference>
<dbReference type="SMART" id="SM00855">
    <property type="entry name" value="PGAM"/>
    <property type="match status" value="1"/>
</dbReference>
<dbReference type="GO" id="GO:0016791">
    <property type="term" value="F:phosphatase activity"/>
    <property type="evidence" value="ECO:0007669"/>
    <property type="project" value="TreeGrafter"/>
</dbReference>
<dbReference type="InterPro" id="IPR050275">
    <property type="entry name" value="PGM_Phosphatase"/>
</dbReference>
<dbReference type="SUPFAM" id="SSF53254">
    <property type="entry name" value="Phosphoglycerate mutase-like"/>
    <property type="match status" value="1"/>
</dbReference>
<keyword evidence="1" id="KW-0732">Signal</keyword>
<dbReference type="InterPro" id="IPR013078">
    <property type="entry name" value="His_Pase_superF_clade-1"/>
</dbReference>
<reference evidence="2" key="1">
    <citation type="submission" date="2021-01" db="EMBL/GenBank/DDBJ databases">
        <authorList>
            <person name="Corre E."/>
            <person name="Pelletier E."/>
            <person name="Niang G."/>
            <person name="Scheremetjew M."/>
            <person name="Finn R."/>
            <person name="Kale V."/>
            <person name="Holt S."/>
            <person name="Cochrane G."/>
            <person name="Meng A."/>
            <person name="Brown T."/>
            <person name="Cohen L."/>
        </authorList>
    </citation>
    <scope>NUCLEOTIDE SEQUENCE</scope>
    <source>
        <strain evidence="2">CCMP1510</strain>
    </source>
</reference>
<sequence>MVLFVHLLLLSFSEGMQQATEPQCEKPRLRVMLIRHSESMNNIYEAISEESYRANRSEDPEISERGKAQAKALGDWLATGDGLESLIGPKPINELWTSPFQRTLMTAEPVSKGLGLPAKVHTKIYEAGGIYKSNYDYTKFEARPGLSRNEMQRRFPHFELPDQVQEHGWYVGSGRESDDQARARAKVVAAELVQKAAGLTEDHTLCMVVHYDFICALLDALVLPHTVGPFDRWKSWNTGITVFDLQPPASLQEQPYVALLALNAIPHILAIGSGDLVSGFNIAGLRG</sequence>
<evidence type="ECO:0000256" key="1">
    <source>
        <dbReference type="SAM" id="SignalP"/>
    </source>
</evidence>